<dbReference type="AlphaFoldDB" id="A0A0V0S7C4"/>
<organism evidence="1 2">
    <name type="scientific">Trichinella nelsoni</name>
    <dbReference type="NCBI Taxonomy" id="6336"/>
    <lineage>
        <taxon>Eukaryota</taxon>
        <taxon>Metazoa</taxon>
        <taxon>Ecdysozoa</taxon>
        <taxon>Nematoda</taxon>
        <taxon>Enoplea</taxon>
        <taxon>Dorylaimia</taxon>
        <taxon>Trichinellida</taxon>
        <taxon>Trichinellidae</taxon>
        <taxon>Trichinella</taxon>
    </lineage>
</organism>
<gene>
    <name evidence="1" type="ORF">T07_11073</name>
</gene>
<sequence length="242" mass="27310">MFHRETEEEDRPEALVKINESNCVTEREARCNCGPVREAIFLLYIGINQQGTSDTTGSSVFDKLDDTIAESDALQTKLLTIIYVPLLNVTGFVMPFGLRSAPAKTLATLQDSYKESQRRRTNHTSTYNLQLTFKWPEAFFLRYNKTGTSTHNLKKRISTDPTFQLPQVVGLKLMETLVVGSQAIVMCDSTSREHNHQTCAVRRLKKKTLIEAEIVNGVPPLPAREDVLNFQPLIDLQYSCAV</sequence>
<accession>A0A0V0S7C4</accession>
<dbReference type="OrthoDB" id="10605918at2759"/>
<name>A0A0V0S7C4_9BILA</name>
<proteinExistence type="predicted"/>
<dbReference type="EMBL" id="JYDL01000031">
    <property type="protein sequence ID" value="KRX22426.1"/>
    <property type="molecule type" value="Genomic_DNA"/>
</dbReference>
<comment type="caution">
    <text evidence="1">The sequence shown here is derived from an EMBL/GenBank/DDBJ whole genome shotgun (WGS) entry which is preliminary data.</text>
</comment>
<keyword evidence="2" id="KW-1185">Reference proteome</keyword>
<reference evidence="1 2" key="1">
    <citation type="submission" date="2015-01" db="EMBL/GenBank/DDBJ databases">
        <title>Evolution of Trichinella species and genotypes.</title>
        <authorList>
            <person name="Korhonen P.K."/>
            <person name="Edoardo P."/>
            <person name="Giuseppe L.R."/>
            <person name="Gasser R.B."/>
        </authorList>
    </citation>
    <scope>NUCLEOTIDE SEQUENCE [LARGE SCALE GENOMIC DNA]</scope>
    <source>
        <strain evidence="1">ISS37</strain>
    </source>
</reference>
<evidence type="ECO:0000313" key="1">
    <source>
        <dbReference type="EMBL" id="KRX22426.1"/>
    </source>
</evidence>
<evidence type="ECO:0000313" key="2">
    <source>
        <dbReference type="Proteomes" id="UP000054630"/>
    </source>
</evidence>
<protein>
    <submittedName>
        <fullName evidence="1">Uncharacterized protein</fullName>
    </submittedName>
</protein>
<dbReference type="Proteomes" id="UP000054630">
    <property type="component" value="Unassembled WGS sequence"/>
</dbReference>